<feature type="transmembrane region" description="Helical" evidence="1">
    <location>
        <begin position="192"/>
        <end position="212"/>
    </location>
</feature>
<dbReference type="EMBL" id="MHKB01000002">
    <property type="protein sequence ID" value="OGY79988.1"/>
    <property type="molecule type" value="Genomic_DNA"/>
</dbReference>
<evidence type="ECO:0000313" key="2">
    <source>
        <dbReference type="EMBL" id="OGY79988.1"/>
    </source>
</evidence>
<evidence type="ECO:0000256" key="1">
    <source>
        <dbReference type="SAM" id="Phobius"/>
    </source>
</evidence>
<dbReference type="AlphaFoldDB" id="A0A1G2ASW3"/>
<protein>
    <recommendedName>
        <fullName evidence="4">Glycerophosphoryl diester phosphodiesterase membrane domain-containing protein</fullName>
    </recommendedName>
</protein>
<feature type="transmembrane region" description="Helical" evidence="1">
    <location>
        <begin position="154"/>
        <end position="180"/>
    </location>
</feature>
<accession>A0A1G2ASW3</accession>
<keyword evidence="1" id="KW-1133">Transmembrane helix</keyword>
<dbReference type="STRING" id="1798540.A3B74_05005"/>
<feature type="transmembrane region" description="Helical" evidence="1">
    <location>
        <begin position="232"/>
        <end position="254"/>
    </location>
</feature>
<gene>
    <name evidence="2" type="ORF">A3B74_05005</name>
</gene>
<sequence>MLFAKSQTTNMQYKKILREAWTITTRHPALWFFGFFTGLMTSATSQIEPILKDVSGISTSWFFRIKDIAFQQNFLLLLKNFESMFQAFGPFRWVIAVAIPILIVFILWVIAAAQGSLIFSVATLSDARNAANKTSSAKKYNFQRALFAGRKHAWLIFGLNILEKGILFLLVMLVFLPFFFEVKTLNENARTALTPLSFFILLPVSIIVGFIIKYASIATVLHNVHLRPALTTAWILFQKNWLISIETALLLFVIETLASIVFLLMLTVIALPLSLFGLFSVFQNFSLLAFGLVLLYILFIIILLIFFIALVATFEYATWTLVYRELAQGKKTSKLSRLFHPHIAGERAK</sequence>
<organism evidence="2 3">
    <name type="scientific">Candidatus Kerfeldbacteria bacterium RIFCSPHIGHO2_02_FULL_42_14</name>
    <dbReference type="NCBI Taxonomy" id="1798540"/>
    <lineage>
        <taxon>Bacteria</taxon>
        <taxon>Candidatus Kerfeldiibacteriota</taxon>
    </lineage>
</organism>
<feature type="transmembrane region" description="Helical" evidence="1">
    <location>
        <begin position="288"/>
        <end position="314"/>
    </location>
</feature>
<keyword evidence="1" id="KW-0472">Membrane</keyword>
<proteinExistence type="predicted"/>
<evidence type="ECO:0008006" key="4">
    <source>
        <dbReference type="Google" id="ProtNLM"/>
    </source>
</evidence>
<reference evidence="2 3" key="1">
    <citation type="journal article" date="2016" name="Nat. Commun.">
        <title>Thousands of microbial genomes shed light on interconnected biogeochemical processes in an aquifer system.</title>
        <authorList>
            <person name="Anantharaman K."/>
            <person name="Brown C.T."/>
            <person name="Hug L.A."/>
            <person name="Sharon I."/>
            <person name="Castelle C.J."/>
            <person name="Probst A.J."/>
            <person name="Thomas B.C."/>
            <person name="Singh A."/>
            <person name="Wilkins M.J."/>
            <person name="Karaoz U."/>
            <person name="Brodie E.L."/>
            <person name="Williams K.H."/>
            <person name="Hubbard S.S."/>
            <person name="Banfield J.F."/>
        </authorList>
    </citation>
    <scope>NUCLEOTIDE SEQUENCE [LARGE SCALE GENOMIC DNA]</scope>
</reference>
<comment type="caution">
    <text evidence="2">The sequence shown here is derived from an EMBL/GenBank/DDBJ whole genome shotgun (WGS) entry which is preliminary data.</text>
</comment>
<evidence type="ECO:0000313" key="3">
    <source>
        <dbReference type="Proteomes" id="UP000177165"/>
    </source>
</evidence>
<dbReference type="Proteomes" id="UP000177165">
    <property type="component" value="Unassembled WGS sequence"/>
</dbReference>
<feature type="transmembrane region" description="Helical" evidence="1">
    <location>
        <begin position="261"/>
        <end position="282"/>
    </location>
</feature>
<feature type="transmembrane region" description="Helical" evidence="1">
    <location>
        <begin position="90"/>
        <end position="111"/>
    </location>
</feature>
<name>A0A1G2ASW3_9BACT</name>
<keyword evidence="1" id="KW-0812">Transmembrane</keyword>